<dbReference type="Proteomes" id="UP000192074">
    <property type="component" value="Unassembled WGS sequence"/>
</dbReference>
<protein>
    <submittedName>
        <fullName evidence="1">Uncharacterized protein</fullName>
    </submittedName>
</protein>
<organism evidence="1 2">
    <name type="scientific">Agrobacterium tumefaciens str. B6</name>
    <dbReference type="NCBI Taxonomy" id="1183423"/>
    <lineage>
        <taxon>Bacteria</taxon>
        <taxon>Pseudomonadati</taxon>
        <taxon>Pseudomonadota</taxon>
        <taxon>Alphaproteobacteria</taxon>
        <taxon>Hyphomicrobiales</taxon>
        <taxon>Rhizobiaceae</taxon>
        <taxon>Rhizobium/Agrobacterium group</taxon>
        <taxon>Agrobacterium</taxon>
        <taxon>Agrobacterium tumefaciens complex</taxon>
    </lineage>
</organism>
<sequence>MTASQLSLEAGCFGHGATNLVTRTLLLSSRSDEHRDAPEAAVGLMLPAAQLEVEPELTVLGKCRPSANRMRATGFCLTA</sequence>
<evidence type="ECO:0000313" key="2">
    <source>
        <dbReference type="Proteomes" id="UP000192074"/>
    </source>
</evidence>
<name>A0A822V8L4_AGRTU</name>
<comment type="caution">
    <text evidence="1">The sequence shown here is derived from an EMBL/GenBank/DDBJ whole genome shotgun (WGS) entry which is preliminary data.</text>
</comment>
<dbReference type="AlphaFoldDB" id="A0A822V8L4"/>
<reference evidence="1 2" key="1">
    <citation type="submission" date="2016-01" db="EMBL/GenBank/DDBJ databases">
        <authorList>
            <person name="Regsiter A."/>
            <person name="william w."/>
        </authorList>
    </citation>
    <scope>NUCLEOTIDE SEQUENCE [LARGE SCALE GENOMIC DNA]</scope>
    <source>
        <strain evidence="1 2">B6</strain>
    </source>
</reference>
<accession>A0A822V8L4</accession>
<proteinExistence type="predicted"/>
<dbReference type="EMBL" id="FCNL01000040">
    <property type="protein sequence ID" value="CVI24837.1"/>
    <property type="molecule type" value="Genomic_DNA"/>
</dbReference>
<gene>
    <name evidence="1" type="ORF">AGR4A_pAt10323</name>
</gene>
<evidence type="ECO:0000313" key="1">
    <source>
        <dbReference type="EMBL" id="CVI24837.1"/>
    </source>
</evidence>